<dbReference type="EMBL" id="VSRR010038648">
    <property type="protein sequence ID" value="MPC74292.1"/>
    <property type="molecule type" value="Genomic_DNA"/>
</dbReference>
<dbReference type="Proteomes" id="UP000324222">
    <property type="component" value="Unassembled WGS sequence"/>
</dbReference>
<accession>A0A5B7HSJ3</accession>
<dbReference type="AlphaFoldDB" id="A0A5B7HSJ3"/>
<sequence>MLNWPVFFSRMIIRYAAIQNSENILILTTVTVTKHPVHLPFAFVSVITTLKHPLHQSLFLITVITILKHLTPVLHFHIHHYHAKTFLTPVPHPHHCHQHLKNPLPFTLSPGGTLELIRYPQSPWWSCLYQRGEVCVGKGRPGVPLLVCVWPSPASGSGSVIFQG</sequence>
<protein>
    <submittedName>
        <fullName evidence="1">Uncharacterized protein</fullName>
    </submittedName>
</protein>
<reference evidence="1 2" key="1">
    <citation type="submission" date="2019-05" db="EMBL/GenBank/DDBJ databases">
        <title>Another draft genome of Portunus trituberculatus and its Hox gene families provides insights of decapod evolution.</title>
        <authorList>
            <person name="Jeong J.-H."/>
            <person name="Song I."/>
            <person name="Kim S."/>
            <person name="Choi T."/>
            <person name="Kim D."/>
            <person name="Ryu S."/>
            <person name="Kim W."/>
        </authorList>
    </citation>
    <scope>NUCLEOTIDE SEQUENCE [LARGE SCALE GENOMIC DNA]</scope>
    <source>
        <tissue evidence="1">Muscle</tissue>
    </source>
</reference>
<gene>
    <name evidence="1" type="ORF">E2C01_068649</name>
</gene>
<organism evidence="1 2">
    <name type="scientific">Portunus trituberculatus</name>
    <name type="common">Swimming crab</name>
    <name type="synonym">Neptunus trituberculatus</name>
    <dbReference type="NCBI Taxonomy" id="210409"/>
    <lineage>
        <taxon>Eukaryota</taxon>
        <taxon>Metazoa</taxon>
        <taxon>Ecdysozoa</taxon>
        <taxon>Arthropoda</taxon>
        <taxon>Crustacea</taxon>
        <taxon>Multicrustacea</taxon>
        <taxon>Malacostraca</taxon>
        <taxon>Eumalacostraca</taxon>
        <taxon>Eucarida</taxon>
        <taxon>Decapoda</taxon>
        <taxon>Pleocyemata</taxon>
        <taxon>Brachyura</taxon>
        <taxon>Eubrachyura</taxon>
        <taxon>Portunoidea</taxon>
        <taxon>Portunidae</taxon>
        <taxon>Portuninae</taxon>
        <taxon>Portunus</taxon>
    </lineage>
</organism>
<comment type="caution">
    <text evidence="1">The sequence shown here is derived from an EMBL/GenBank/DDBJ whole genome shotgun (WGS) entry which is preliminary data.</text>
</comment>
<keyword evidence="2" id="KW-1185">Reference proteome</keyword>
<evidence type="ECO:0000313" key="2">
    <source>
        <dbReference type="Proteomes" id="UP000324222"/>
    </source>
</evidence>
<name>A0A5B7HSJ3_PORTR</name>
<proteinExistence type="predicted"/>
<evidence type="ECO:0000313" key="1">
    <source>
        <dbReference type="EMBL" id="MPC74292.1"/>
    </source>
</evidence>